<comment type="caution">
    <text evidence="2">The sequence shown here is derived from an EMBL/GenBank/DDBJ whole genome shotgun (WGS) entry which is preliminary data.</text>
</comment>
<name>A0ABT5NV54_9PSED</name>
<keyword evidence="3" id="KW-1185">Reference proteome</keyword>
<evidence type="ECO:0008006" key="4">
    <source>
        <dbReference type="Google" id="ProtNLM"/>
    </source>
</evidence>
<evidence type="ECO:0000313" key="3">
    <source>
        <dbReference type="Proteomes" id="UP001148203"/>
    </source>
</evidence>
<organism evidence="2 3">
    <name type="scientific">Pseudomonas fontis</name>
    <dbReference type="NCBI Taxonomy" id="2942633"/>
    <lineage>
        <taxon>Bacteria</taxon>
        <taxon>Pseudomonadati</taxon>
        <taxon>Pseudomonadota</taxon>
        <taxon>Gammaproteobacteria</taxon>
        <taxon>Pseudomonadales</taxon>
        <taxon>Pseudomonadaceae</taxon>
        <taxon>Pseudomonas</taxon>
    </lineage>
</organism>
<feature type="transmembrane region" description="Helical" evidence="1">
    <location>
        <begin position="535"/>
        <end position="556"/>
    </location>
</feature>
<gene>
    <name evidence="2" type="ORF">M5G11_16090</name>
</gene>
<keyword evidence="1" id="KW-0812">Transmembrane</keyword>
<protein>
    <recommendedName>
        <fullName evidence="4">CHAT domain-containing protein</fullName>
    </recommendedName>
</protein>
<evidence type="ECO:0000313" key="2">
    <source>
        <dbReference type="EMBL" id="MDD0992054.1"/>
    </source>
</evidence>
<reference evidence="2 3" key="1">
    <citation type="submission" date="2022-05" db="EMBL/GenBank/DDBJ databases">
        <title>Novel Pseudomonas spp. Isolated from a Rainbow Trout Aquaculture Facility.</title>
        <authorList>
            <person name="Testerman T."/>
            <person name="Graf J."/>
        </authorList>
    </citation>
    <scope>NUCLEOTIDE SEQUENCE [LARGE SCALE GENOMIC DNA]</scope>
    <source>
        <strain evidence="2 3">ID681</strain>
    </source>
</reference>
<dbReference type="RefSeq" id="WP_273910596.1">
    <property type="nucleotide sequence ID" value="NZ_JAMDGX010000030.1"/>
</dbReference>
<feature type="transmembrane region" description="Helical" evidence="1">
    <location>
        <begin position="500"/>
        <end position="523"/>
    </location>
</feature>
<keyword evidence="1" id="KW-0472">Membrane</keyword>
<feature type="transmembrane region" description="Helical" evidence="1">
    <location>
        <begin position="435"/>
        <end position="458"/>
    </location>
</feature>
<sequence>MCHGRFSTLSYITFCLLFFISESHASWWGAFLNSGEEVAKLAKKASVVTGRAVLKTLPKSRQGAHALEISGSEVRAIDIAGREIVIATMSTGAAMTLTPQGTALLKQVELIVSEIDINRLENIVRDAIKASGKPAFVVSETGTVGRLVVRATPTGETLLMEKYPGIFIRIGEHSGELSWALERPFQNDKIRVVSLMDPSDADELARLDKAVGEYHIPAGSNTPSEAVHQIRSQREKIVFIVGHVEKDKFIVRDSAGQIKSEISFSELEDAAEKADASLFLLGCSAAACSTTSAFIDPVNALRVADGLKDAISRATLGDALSALSTAGDLVVSSKVVHSARVMLFAEQKALLVDKRIESSYRVLKLTTVGRERAEELADRIVPYIPSWVQYPYFAGAFFLIFSARSIVREWKSFRTPAPAFARNPIISTLVKGIRILGFAVLMPLAVCLNLAIILGAWVVGTVPLFMTLGWTSLVPAYFGWKWSRHFAEEANGEPWTVRYLGIPLFVGVIGILVAILMSPIELFRGIEYADLQTRLIYWIVSGSTSMLISAFALRFLTRRNSNWNPADIPGLVIAGALLLIEFCVSRVLHKGDTADD</sequence>
<dbReference type="Proteomes" id="UP001148203">
    <property type="component" value="Unassembled WGS sequence"/>
</dbReference>
<proteinExistence type="predicted"/>
<evidence type="ECO:0000256" key="1">
    <source>
        <dbReference type="SAM" id="Phobius"/>
    </source>
</evidence>
<keyword evidence="1" id="KW-1133">Transmembrane helix</keyword>
<feature type="transmembrane region" description="Helical" evidence="1">
    <location>
        <begin position="464"/>
        <end position="480"/>
    </location>
</feature>
<accession>A0ABT5NV54</accession>
<feature type="transmembrane region" description="Helical" evidence="1">
    <location>
        <begin position="568"/>
        <end position="588"/>
    </location>
</feature>
<feature type="transmembrane region" description="Helical" evidence="1">
    <location>
        <begin position="390"/>
        <end position="407"/>
    </location>
</feature>
<dbReference type="EMBL" id="JAMDGY010000049">
    <property type="protein sequence ID" value="MDD0992054.1"/>
    <property type="molecule type" value="Genomic_DNA"/>
</dbReference>